<dbReference type="InterPro" id="IPR000086">
    <property type="entry name" value="NUDIX_hydrolase_dom"/>
</dbReference>
<dbReference type="PROSITE" id="PS51462">
    <property type="entry name" value="NUDIX"/>
    <property type="match status" value="1"/>
</dbReference>
<organism evidence="3 4">
    <name type="scientific">Paenibacillus cellulosilyticus</name>
    <dbReference type="NCBI Taxonomy" id="375489"/>
    <lineage>
        <taxon>Bacteria</taxon>
        <taxon>Bacillati</taxon>
        <taxon>Bacillota</taxon>
        <taxon>Bacilli</taxon>
        <taxon>Bacillales</taxon>
        <taxon>Paenibacillaceae</taxon>
        <taxon>Paenibacillus</taxon>
    </lineage>
</organism>
<dbReference type="SUPFAM" id="SSF55811">
    <property type="entry name" value="Nudix"/>
    <property type="match status" value="1"/>
</dbReference>
<accession>A0A2V2YR86</accession>
<keyword evidence="3" id="KW-0378">Hydrolase</keyword>
<keyword evidence="4" id="KW-1185">Reference proteome</keyword>
<gene>
    <name evidence="3" type="ORF">DFQ01_12432</name>
</gene>
<dbReference type="OrthoDB" id="9782128at2"/>
<evidence type="ECO:0000313" key="3">
    <source>
        <dbReference type="EMBL" id="PWV95859.1"/>
    </source>
</evidence>
<dbReference type="InterPro" id="IPR015797">
    <property type="entry name" value="NUDIX_hydrolase-like_dom_sf"/>
</dbReference>
<dbReference type="Proteomes" id="UP000246635">
    <property type="component" value="Unassembled WGS sequence"/>
</dbReference>
<dbReference type="PANTHER" id="PTHR43736">
    <property type="entry name" value="ADP-RIBOSE PYROPHOSPHATASE"/>
    <property type="match status" value="1"/>
</dbReference>
<reference evidence="3 4" key="1">
    <citation type="submission" date="2018-05" db="EMBL/GenBank/DDBJ databases">
        <title>Genomic Encyclopedia of Type Strains, Phase III (KMG-III): the genomes of soil and plant-associated and newly described type strains.</title>
        <authorList>
            <person name="Whitman W."/>
        </authorList>
    </citation>
    <scope>NUCLEOTIDE SEQUENCE [LARGE SCALE GENOMIC DNA]</scope>
    <source>
        <strain evidence="3 4">CECT 5696</strain>
    </source>
</reference>
<dbReference type="RefSeq" id="WP_110046213.1">
    <property type="nucleotide sequence ID" value="NZ_CP054613.1"/>
</dbReference>
<dbReference type="AlphaFoldDB" id="A0A2V2YR86"/>
<evidence type="ECO:0000256" key="1">
    <source>
        <dbReference type="ARBA" id="ARBA00005582"/>
    </source>
</evidence>
<name>A0A2V2YR86_9BACL</name>
<feature type="domain" description="Nudix hydrolase" evidence="2">
    <location>
        <begin position="1"/>
        <end position="142"/>
    </location>
</feature>
<dbReference type="PANTHER" id="PTHR43736:SF1">
    <property type="entry name" value="DIHYDRONEOPTERIN TRIPHOSPHATE DIPHOSPHATASE"/>
    <property type="match status" value="1"/>
</dbReference>
<dbReference type="GO" id="GO:0016787">
    <property type="term" value="F:hydrolase activity"/>
    <property type="evidence" value="ECO:0007669"/>
    <property type="project" value="UniProtKB-KW"/>
</dbReference>
<proteinExistence type="inferred from homology"/>
<comment type="caution">
    <text evidence="3">The sequence shown here is derived from an EMBL/GenBank/DDBJ whole genome shotgun (WGS) entry which is preliminary data.</text>
</comment>
<sequence length="150" mass="17268">MIRKAVGGVILNGDKVLLVHKVKGAQGKIAGKWDFPKGGMEQGDVDFEHALRRELREETGSEQFVIHRQFEQKICFEFDSVAREKLGSERQETTMFLVEYIGDGTDLAPQDDEIDEVRWFSRDELAELLFPEARAFFEHNVRGRARLRSL</sequence>
<evidence type="ECO:0000313" key="4">
    <source>
        <dbReference type="Proteomes" id="UP000246635"/>
    </source>
</evidence>
<comment type="similarity">
    <text evidence="1">Belongs to the Nudix hydrolase family.</text>
</comment>
<dbReference type="Pfam" id="PF00293">
    <property type="entry name" value="NUDIX"/>
    <property type="match status" value="1"/>
</dbReference>
<evidence type="ECO:0000259" key="2">
    <source>
        <dbReference type="PROSITE" id="PS51462"/>
    </source>
</evidence>
<protein>
    <submittedName>
        <fullName evidence="3">Putative (Di)nucleoside polyphosphate hydrolase</fullName>
    </submittedName>
</protein>
<dbReference type="EMBL" id="QGTQ01000024">
    <property type="protein sequence ID" value="PWV95859.1"/>
    <property type="molecule type" value="Genomic_DNA"/>
</dbReference>
<dbReference type="Gene3D" id="3.90.79.10">
    <property type="entry name" value="Nucleoside Triphosphate Pyrophosphohydrolase"/>
    <property type="match status" value="1"/>
</dbReference>